<protein>
    <recommendedName>
        <fullName evidence="2">Pentapeptide repeat-containing protein</fullName>
    </recommendedName>
</protein>
<dbReference type="AlphaFoldDB" id="A0A382NFA8"/>
<proteinExistence type="predicted"/>
<dbReference type="Pfam" id="PF00805">
    <property type="entry name" value="Pentapeptide"/>
    <property type="match status" value="1"/>
</dbReference>
<dbReference type="SUPFAM" id="SSF141571">
    <property type="entry name" value="Pentapeptide repeat-like"/>
    <property type="match status" value="1"/>
</dbReference>
<sequence>MRISRYVRLIFCVLSLPLVLLLLGCETDLEKLKGSNNCVRCYLKGVDLTGAELKGANLNWSFLEQAHLDRA</sequence>
<dbReference type="Gene3D" id="2.160.20.80">
    <property type="entry name" value="E3 ubiquitin-protein ligase SopA"/>
    <property type="match status" value="1"/>
</dbReference>
<dbReference type="PROSITE" id="PS51257">
    <property type="entry name" value="PROKAR_LIPOPROTEIN"/>
    <property type="match status" value="1"/>
</dbReference>
<accession>A0A382NFA8</accession>
<dbReference type="InterPro" id="IPR001646">
    <property type="entry name" value="5peptide_repeat"/>
</dbReference>
<dbReference type="EMBL" id="UINC01099184">
    <property type="protein sequence ID" value="SVC58261.1"/>
    <property type="molecule type" value="Genomic_DNA"/>
</dbReference>
<gene>
    <name evidence="1" type="ORF">METZ01_LOCUS311115</name>
</gene>
<feature type="non-terminal residue" evidence="1">
    <location>
        <position position="71"/>
    </location>
</feature>
<reference evidence="1" key="1">
    <citation type="submission" date="2018-05" db="EMBL/GenBank/DDBJ databases">
        <authorList>
            <person name="Lanie J.A."/>
            <person name="Ng W.-L."/>
            <person name="Kazmierczak K.M."/>
            <person name="Andrzejewski T.M."/>
            <person name="Davidsen T.M."/>
            <person name="Wayne K.J."/>
            <person name="Tettelin H."/>
            <person name="Glass J.I."/>
            <person name="Rusch D."/>
            <person name="Podicherti R."/>
            <person name="Tsui H.-C.T."/>
            <person name="Winkler M.E."/>
        </authorList>
    </citation>
    <scope>NUCLEOTIDE SEQUENCE</scope>
</reference>
<name>A0A382NFA8_9ZZZZ</name>
<organism evidence="1">
    <name type="scientific">marine metagenome</name>
    <dbReference type="NCBI Taxonomy" id="408172"/>
    <lineage>
        <taxon>unclassified sequences</taxon>
        <taxon>metagenomes</taxon>
        <taxon>ecological metagenomes</taxon>
    </lineage>
</organism>
<evidence type="ECO:0008006" key="2">
    <source>
        <dbReference type="Google" id="ProtNLM"/>
    </source>
</evidence>
<evidence type="ECO:0000313" key="1">
    <source>
        <dbReference type="EMBL" id="SVC58261.1"/>
    </source>
</evidence>